<reference evidence="8 9" key="1">
    <citation type="journal article" date="2014" name="Genome Biol. Evol.">
        <title>The secreted proteins of Achlya hypogyna and Thraustotheca clavata identify the ancestral oomycete secretome and reveal gene acquisitions by horizontal gene transfer.</title>
        <authorList>
            <person name="Misner I."/>
            <person name="Blouin N."/>
            <person name="Leonard G."/>
            <person name="Richards T.A."/>
            <person name="Lane C.E."/>
        </authorList>
    </citation>
    <scope>NUCLEOTIDE SEQUENCE [LARGE SCALE GENOMIC DNA]</scope>
    <source>
        <strain evidence="8 9">ATCC 48635</strain>
    </source>
</reference>
<dbReference type="EC" id="3.4.19.12" evidence="2"/>
<name>A0A1V9ZI29_ACHHY</name>
<comment type="catalytic activity">
    <reaction evidence="1">
        <text>Thiol-dependent hydrolysis of ester, thioester, amide, peptide and isopeptide bonds formed by the C-terminal Gly of ubiquitin (a 76-residue protein attached to proteins as an intracellular targeting signal).</text>
        <dbReference type="EC" id="3.4.19.12"/>
    </reaction>
</comment>
<dbReference type="OrthoDB" id="422700at2759"/>
<dbReference type="PANTHER" id="PTHR13291:SF0">
    <property type="entry name" value="JOSEPHIN-LIKE PROTEIN"/>
    <property type="match status" value="1"/>
</dbReference>
<dbReference type="GO" id="GO:0004843">
    <property type="term" value="F:cysteine-type deubiquitinase activity"/>
    <property type="evidence" value="ECO:0007669"/>
    <property type="project" value="UniProtKB-EC"/>
</dbReference>
<keyword evidence="9" id="KW-1185">Reference proteome</keyword>
<evidence type="ECO:0000256" key="5">
    <source>
        <dbReference type="ARBA" id="ARBA00022801"/>
    </source>
</evidence>
<dbReference type="InterPro" id="IPR040053">
    <property type="entry name" value="JOSD1/2"/>
</dbReference>
<dbReference type="GO" id="GO:0006508">
    <property type="term" value="P:proteolysis"/>
    <property type="evidence" value="ECO:0007669"/>
    <property type="project" value="UniProtKB-KW"/>
</dbReference>
<dbReference type="GO" id="GO:0016579">
    <property type="term" value="P:protein deubiquitination"/>
    <property type="evidence" value="ECO:0007669"/>
    <property type="project" value="InterPro"/>
</dbReference>
<dbReference type="Pfam" id="PF02099">
    <property type="entry name" value="Josephin"/>
    <property type="match status" value="1"/>
</dbReference>
<evidence type="ECO:0000259" key="7">
    <source>
        <dbReference type="PROSITE" id="PS50957"/>
    </source>
</evidence>
<gene>
    <name evidence="8" type="ORF">ACHHYP_10144</name>
</gene>
<dbReference type="PANTHER" id="PTHR13291">
    <property type="entry name" value="JOSEPHIN 1, 2"/>
    <property type="match status" value="1"/>
</dbReference>
<dbReference type="Proteomes" id="UP000243579">
    <property type="component" value="Unassembled WGS sequence"/>
</dbReference>
<feature type="active site" evidence="6">
    <location>
        <position position="122"/>
    </location>
</feature>
<accession>A0A1V9ZI29</accession>
<dbReference type="PROSITE" id="PS50957">
    <property type="entry name" value="JOSEPHIN"/>
    <property type="match status" value="1"/>
</dbReference>
<dbReference type="Gene3D" id="3.90.70.40">
    <property type="match status" value="1"/>
</dbReference>
<evidence type="ECO:0000256" key="2">
    <source>
        <dbReference type="ARBA" id="ARBA00012759"/>
    </source>
</evidence>
<dbReference type="SMART" id="SM01246">
    <property type="entry name" value="Josephin"/>
    <property type="match status" value="1"/>
</dbReference>
<evidence type="ECO:0000313" key="9">
    <source>
        <dbReference type="Proteomes" id="UP000243579"/>
    </source>
</evidence>
<dbReference type="AlphaFoldDB" id="A0A1V9ZI29"/>
<dbReference type="STRING" id="1202772.A0A1V9ZI29"/>
<evidence type="ECO:0000256" key="1">
    <source>
        <dbReference type="ARBA" id="ARBA00000707"/>
    </source>
</evidence>
<evidence type="ECO:0000256" key="3">
    <source>
        <dbReference type="ARBA" id="ARBA00022670"/>
    </source>
</evidence>
<feature type="active site" evidence="6">
    <location>
        <position position="107"/>
    </location>
</feature>
<proteinExistence type="predicted"/>
<sequence>MADDRPFHERQQYMRCGLHAANNLLQRRVFSSADLDAVAADISPGSWRNPLGNYDVQVLSVALQRQGFEVSYFDVRRPMEALPLETSVGLVCNVPQSSLLGLWQSRHWFTIRKVHDTYYNLDSKLATALPFNDAAAVRTYLAKSLAEQPTTTILVVTQAS</sequence>
<evidence type="ECO:0000313" key="8">
    <source>
        <dbReference type="EMBL" id="OQR97652.1"/>
    </source>
</evidence>
<feature type="domain" description="Josephin" evidence="7">
    <location>
        <begin position="3"/>
        <end position="160"/>
    </location>
</feature>
<keyword evidence="5 6" id="KW-0378">Hydrolase</keyword>
<evidence type="ECO:0000256" key="6">
    <source>
        <dbReference type="PROSITE-ProRule" id="PRU00331"/>
    </source>
</evidence>
<keyword evidence="4" id="KW-0833">Ubl conjugation pathway</keyword>
<organism evidence="8 9">
    <name type="scientific">Achlya hypogyna</name>
    <name type="common">Oomycete</name>
    <name type="synonym">Protoachlya hypogyna</name>
    <dbReference type="NCBI Taxonomy" id="1202772"/>
    <lineage>
        <taxon>Eukaryota</taxon>
        <taxon>Sar</taxon>
        <taxon>Stramenopiles</taxon>
        <taxon>Oomycota</taxon>
        <taxon>Saprolegniomycetes</taxon>
        <taxon>Saprolegniales</taxon>
        <taxon>Achlyaceae</taxon>
        <taxon>Achlya</taxon>
    </lineage>
</organism>
<evidence type="ECO:0000256" key="4">
    <source>
        <dbReference type="ARBA" id="ARBA00022786"/>
    </source>
</evidence>
<protein>
    <recommendedName>
        <fullName evidence="2">ubiquitinyl hydrolase 1</fullName>
        <ecNumber evidence="2">3.4.19.12</ecNumber>
    </recommendedName>
</protein>
<keyword evidence="3" id="KW-0645">Protease</keyword>
<feature type="active site" evidence="6">
    <location>
        <position position="16"/>
    </location>
</feature>
<dbReference type="EMBL" id="JNBR01000099">
    <property type="protein sequence ID" value="OQR97652.1"/>
    <property type="molecule type" value="Genomic_DNA"/>
</dbReference>
<dbReference type="InterPro" id="IPR006155">
    <property type="entry name" value="Josephin"/>
</dbReference>
<comment type="caution">
    <text evidence="8">The sequence shown here is derived from an EMBL/GenBank/DDBJ whole genome shotgun (WGS) entry which is preliminary data.</text>
</comment>